<evidence type="ECO:0000313" key="2">
    <source>
        <dbReference type="EMBL" id="RPD66812.1"/>
    </source>
</evidence>
<keyword evidence="3" id="KW-1185">Reference proteome</keyword>
<dbReference type="Gene3D" id="2.60.120.260">
    <property type="entry name" value="Galactose-binding domain-like"/>
    <property type="match status" value="1"/>
</dbReference>
<dbReference type="OrthoDB" id="3270641at2759"/>
<organism evidence="2 3">
    <name type="scientific">Lentinus tigrinus ALCF2SS1-6</name>
    <dbReference type="NCBI Taxonomy" id="1328759"/>
    <lineage>
        <taxon>Eukaryota</taxon>
        <taxon>Fungi</taxon>
        <taxon>Dikarya</taxon>
        <taxon>Basidiomycota</taxon>
        <taxon>Agaricomycotina</taxon>
        <taxon>Agaricomycetes</taxon>
        <taxon>Polyporales</taxon>
        <taxon>Polyporaceae</taxon>
        <taxon>Lentinus</taxon>
    </lineage>
</organism>
<keyword evidence="1" id="KW-1133">Transmembrane helix</keyword>
<protein>
    <submittedName>
        <fullName evidence="2">Uncharacterized protein</fullName>
    </submittedName>
</protein>
<feature type="transmembrane region" description="Helical" evidence="1">
    <location>
        <begin position="263"/>
        <end position="283"/>
    </location>
</feature>
<evidence type="ECO:0000313" key="3">
    <source>
        <dbReference type="Proteomes" id="UP000313359"/>
    </source>
</evidence>
<gene>
    <name evidence="2" type="ORF">L227DRAFT_605257</name>
</gene>
<dbReference type="EMBL" id="ML122250">
    <property type="protein sequence ID" value="RPD66812.1"/>
    <property type="molecule type" value="Genomic_DNA"/>
</dbReference>
<keyword evidence="1" id="KW-0472">Membrane</keyword>
<reference evidence="2" key="1">
    <citation type="journal article" date="2018" name="Genome Biol. Evol.">
        <title>Genomics and development of Lentinus tigrinus, a white-rot wood-decaying mushroom with dimorphic fruiting bodies.</title>
        <authorList>
            <person name="Wu B."/>
            <person name="Xu Z."/>
            <person name="Knudson A."/>
            <person name="Carlson A."/>
            <person name="Chen N."/>
            <person name="Kovaka S."/>
            <person name="LaButti K."/>
            <person name="Lipzen A."/>
            <person name="Pennachio C."/>
            <person name="Riley R."/>
            <person name="Schakwitz W."/>
            <person name="Umezawa K."/>
            <person name="Ohm R.A."/>
            <person name="Grigoriev I.V."/>
            <person name="Nagy L.G."/>
            <person name="Gibbons J."/>
            <person name="Hibbett D."/>
        </authorList>
    </citation>
    <scope>NUCLEOTIDE SEQUENCE [LARGE SCALE GENOMIC DNA]</scope>
    <source>
        <strain evidence="2">ALCF2SS1-6</strain>
    </source>
</reference>
<dbReference type="AlphaFoldDB" id="A0A5C2SSI8"/>
<accession>A0A5C2SSI8</accession>
<name>A0A5C2SSI8_9APHY</name>
<keyword evidence="1" id="KW-0812">Transmembrane</keyword>
<proteinExistence type="predicted"/>
<evidence type="ECO:0000256" key="1">
    <source>
        <dbReference type="SAM" id="Phobius"/>
    </source>
</evidence>
<sequence length="372" mass="39503">MRTNRTVDDEHGDAESGIQPTYFPSTNVWSQGTQCPDCGVNSSNVDLSKVHDGTWHDGTYRPGGEPLSIAVTFTGVAVYVYNIIANSIPPTITFSNISFYLDGDYAGQFVHSPDDSSIMQYNVLVFHNSNLANAPHTLLMTASGASISLGLFDYLVYTVDDASPAVLVSSKVTIDSVTPSSLLGTSQARSQSLAFSGTLTSTLSEDLPSSTSPGFIPTASGDISYSKESLPHGTITIIPTSLSTPAVTATATRSDVVPPAGTIVGVSLGCIILFVLTCVAVWLRRRLRKESLRKISPSSLRVLRNEDFDGRPEIGFDRSGSPAGAYGQPETTAMLNRSSGASATLGASVHEFDSERTLVTKHSMKAGNKCLY</sequence>
<dbReference type="Proteomes" id="UP000313359">
    <property type="component" value="Unassembled WGS sequence"/>
</dbReference>